<dbReference type="Pfam" id="PF06888">
    <property type="entry name" value="Put_Phosphatase"/>
    <property type="match status" value="1"/>
</dbReference>
<name>A0A388M1H2_CHABU</name>
<dbReference type="Gramene" id="GBG88355">
    <property type="protein sequence ID" value="GBG88355"/>
    <property type="gene ID" value="CBR_g47053"/>
</dbReference>
<dbReference type="InterPro" id="IPR006384">
    <property type="entry name" value="HAD_hydro_PyrdxlP_Pase-like"/>
</dbReference>
<keyword evidence="6" id="KW-1185">Reference proteome</keyword>
<evidence type="ECO:0000256" key="4">
    <source>
        <dbReference type="ARBA" id="ARBA00022842"/>
    </source>
</evidence>
<dbReference type="Proteomes" id="UP000265515">
    <property type="component" value="Unassembled WGS sequence"/>
</dbReference>
<protein>
    <submittedName>
        <fullName evidence="5">Uncharacterized protein</fullName>
    </submittedName>
</protein>
<dbReference type="AlphaFoldDB" id="A0A388M1H2"/>
<dbReference type="NCBIfam" id="TIGR01489">
    <property type="entry name" value="DKMTPPase-SF"/>
    <property type="match status" value="1"/>
</dbReference>
<dbReference type="InterPro" id="IPR016965">
    <property type="entry name" value="Pase_PHOSPHO-typ"/>
</dbReference>
<dbReference type="PANTHER" id="PTHR20889:SF12">
    <property type="entry name" value="LP01149P"/>
    <property type="match status" value="1"/>
</dbReference>
<dbReference type="PANTHER" id="PTHR20889">
    <property type="entry name" value="PHOSPHATASE, ORPHAN 1, 2"/>
    <property type="match status" value="1"/>
</dbReference>
<dbReference type="InterPro" id="IPR036412">
    <property type="entry name" value="HAD-like_sf"/>
</dbReference>
<gene>
    <name evidence="5" type="ORF">CBR_g47053</name>
</gene>
<dbReference type="SUPFAM" id="SSF56784">
    <property type="entry name" value="HAD-like"/>
    <property type="match status" value="1"/>
</dbReference>
<dbReference type="GO" id="GO:0016791">
    <property type="term" value="F:phosphatase activity"/>
    <property type="evidence" value="ECO:0007669"/>
    <property type="project" value="InterPro"/>
</dbReference>
<dbReference type="OMA" id="RENRCAK"/>
<accession>A0A388M1H2</accession>
<dbReference type="STRING" id="69332.A0A388M1H2"/>
<dbReference type="EMBL" id="BFEA01000667">
    <property type="protein sequence ID" value="GBG88355.1"/>
    <property type="molecule type" value="Genomic_DNA"/>
</dbReference>
<keyword evidence="4" id="KW-0460">Magnesium</keyword>
<evidence type="ECO:0000313" key="5">
    <source>
        <dbReference type="EMBL" id="GBG88355.1"/>
    </source>
</evidence>
<dbReference type="GO" id="GO:0046872">
    <property type="term" value="F:metal ion binding"/>
    <property type="evidence" value="ECO:0007669"/>
    <property type="project" value="UniProtKB-KW"/>
</dbReference>
<proteinExistence type="predicted"/>
<evidence type="ECO:0000256" key="2">
    <source>
        <dbReference type="ARBA" id="ARBA00022723"/>
    </source>
</evidence>
<organism evidence="5 6">
    <name type="scientific">Chara braunii</name>
    <name type="common">Braun's stonewort</name>
    <dbReference type="NCBI Taxonomy" id="69332"/>
    <lineage>
        <taxon>Eukaryota</taxon>
        <taxon>Viridiplantae</taxon>
        <taxon>Streptophyta</taxon>
        <taxon>Charophyceae</taxon>
        <taxon>Charales</taxon>
        <taxon>Characeae</taxon>
        <taxon>Chara</taxon>
    </lineage>
</organism>
<comment type="cofactor">
    <cofactor evidence="1">
        <name>Mg(2+)</name>
        <dbReference type="ChEBI" id="CHEBI:18420"/>
    </cofactor>
</comment>
<dbReference type="NCBIfam" id="TIGR01488">
    <property type="entry name" value="HAD-SF-IB"/>
    <property type="match status" value="1"/>
</dbReference>
<sequence>MAGLAGTEIDTLIFVPTVAVAVAMTGSSPGGSEKKMVAGTTANIAQDATGAVVSDIDEDTGSAVIPVPDTVVIFDFDWTMIDGNSDTFVVKQLGAKDVLEERDKFGWTQLMDMAMKVLRARGKTIEDIRTCLRRIEVKPAMSRSIRKMAATPGFEIHIVSDANSMFISCVLEAAGLSDCISAVHTNPAHVDEAGVLRVEPYQPVDNPHSCSICPSNMCKGLIVAGIRENRCAKDGRIIYLGDGKGDLCPCLRLHEGDAIFARKGKFPLLQLLREEEGRGGLKAKLISWASADDVELGLGLLLGWDK</sequence>
<keyword evidence="2" id="KW-0479">Metal-binding</keyword>
<comment type="caution">
    <text evidence="5">The sequence shown here is derived from an EMBL/GenBank/DDBJ whole genome shotgun (WGS) entry which is preliminary data.</text>
</comment>
<reference evidence="5 6" key="1">
    <citation type="journal article" date="2018" name="Cell">
        <title>The Chara Genome: Secondary Complexity and Implications for Plant Terrestrialization.</title>
        <authorList>
            <person name="Nishiyama T."/>
            <person name="Sakayama H."/>
            <person name="Vries J.D."/>
            <person name="Buschmann H."/>
            <person name="Saint-Marcoux D."/>
            <person name="Ullrich K.K."/>
            <person name="Haas F.B."/>
            <person name="Vanderstraeten L."/>
            <person name="Becker D."/>
            <person name="Lang D."/>
            <person name="Vosolsobe S."/>
            <person name="Rombauts S."/>
            <person name="Wilhelmsson P.K.I."/>
            <person name="Janitza P."/>
            <person name="Kern R."/>
            <person name="Heyl A."/>
            <person name="Rumpler F."/>
            <person name="Villalobos L.I.A.C."/>
            <person name="Clay J.M."/>
            <person name="Skokan R."/>
            <person name="Toyoda A."/>
            <person name="Suzuki Y."/>
            <person name="Kagoshima H."/>
            <person name="Schijlen E."/>
            <person name="Tajeshwar N."/>
            <person name="Catarino B."/>
            <person name="Hetherington A.J."/>
            <person name="Saltykova A."/>
            <person name="Bonnot C."/>
            <person name="Breuninger H."/>
            <person name="Symeonidi A."/>
            <person name="Radhakrishnan G.V."/>
            <person name="Van Nieuwerburgh F."/>
            <person name="Deforce D."/>
            <person name="Chang C."/>
            <person name="Karol K.G."/>
            <person name="Hedrich R."/>
            <person name="Ulvskov P."/>
            <person name="Glockner G."/>
            <person name="Delwiche C.F."/>
            <person name="Petrasek J."/>
            <person name="Van de Peer Y."/>
            <person name="Friml J."/>
            <person name="Beilby M."/>
            <person name="Dolan L."/>
            <person name="Kohara Y."/>
            <person name="Sugano S."/>
            <person name="Fujiyama A."/>
            <person name="Delaux P.-M."/>
            <person name="Quint M."/>
            <person name="TheiBen G."/>
            <person name="Hagemann M."/>
            <person name="Harholt J."/>
            <person name="Dunand C."/>
            <person name="Zachgo S."/>
            <person name="Langdale J."/>
            <person name="Maumus F."/>
            <person name="Straeten D.V.D."/>
            <person name="Gould S.B."/>
            <person name="Rensing S.A."/>
        </authorList>
    </citation>
    <scope>NUCLEOTIDE SEQUENCE [LARGE SCALE GENOMIC DNA]</scope>
    <source>
        <strain evidence="5 6">S276</strain>
    </source>
</reference>
<evidence type="ECO:0000256" key="3">
    <source>
        <dbReference type="ARBA" id="ARBA00022801"/>
    </source>
</evidence>
<keyword evidence="3" id="KW-0378">Hydrolase</keyword>
<evidence type="ECO:0000256" key="1">
    <source>
        <dbReference type="ARBA" id="ARBA00001946"/>
    </source>
</evidence>
<evidence type="ECO:0000313" key="6">
    <source>
        <dbReference type="Proteomes" id="UP000265515"/>
    </source>
</evidence>
<dbReference type="OrthoDB" id="10267182at2759"/>
<dbReference type="Gene3D" id="3.40.50.1000">
    <property type="entry name" value="HAD superfamily/HAD-like"/>
    <property type="match status" value="1"/>
</dbReference>
<dbReference type="InterPro" id="IPR023214">
    <property type="entry name" value="HAD_sf"/>
</dbReference>